<dbReference type="KEGG" id="hjo:AY555_04975"/>
<name>A0A143DET9_9PROT</name>
<dbReference type="GeneID" id="53316504"/>
<evidence type="ECO:0000313" key="2">
    <source>
        <dbReference type="Proteomes" id="UP000076066"/>
    </source>
</evidence>
<dbReference type="OrthoDB" id="8479983at2"/>
<evidence type="ECO:0000313" key="1">
    <source>
        <dbReference type="EMBL" id="AMW34638.1"/>
    </source>
</evidence>
<evidence type="ECO:0008006" key="3">
    <source>
        <dbReference type="Google" id="ProtNLM"/>
    </source>
</evidence>
<proteinExistence type="predicted"/>
<organism evidence="1 2">
    <name type="scientific">Haematospirillum jordaniae</name>
    <dbReference type="NCBI Taxonomy" id="1549855"/>
    <lineage>
        <taxon>Bacteria</taxon>
        <taxon>Pseudomonadati</taxon>
        <taxon>Pseudomonadota</taxon>
        <taxon>Alphaproteobacteria</taxon>
        <taxon>Rhodospirillales</taxon>
        <taxon>Novispirillaceae</taxon>
        <taxon>Haematospirillum</taxon>
    </lineage>
</organism>
<protein>
    <recommendedName>
        <fullName evidence="3">Flagellin N-terminal domain-containing protein</fullName>
    </recommendedName>
</protein>
<keyword evidence="2" id="KW-1185">Reference proteome</keyword>
<dbReference type="RefSeq" id="WP_066134203.1">
    <property type="nucleotide sequence ID" value="NZ_CP014525.1"/>
</dbReference>
<sequence length="376" mass="41288">MVDLTQLRRMPTPNVLTAVNTFNKSLVVTAKLQETIQNQLNAKAAMIGDRYAASVSAKGLDRAKWARTEDSVRSAVDKIDYALQALTDIANTLPQMKYVVQKAEADSAEKPENVAAYAQTLQSYIRSMDVSITSARGRTPLLDSQSGGLIYRTGITEGEQIEYGRDLSARFSLEKGNIRWEANRTSNSLIEYQDGKETKNSGTLTGGVRLDAINPDGTVDFTIGASTAVPQTMTGFTVKRSGLDVADSWFYEDLATEDGRARALKDIETARGTIVAQKTRIESMKITAEFYAQRAKAAIASIDADNIKTAEAQAAEIEKLKSEESLKAQVLLRSVMQSEQLSQTYASVLKIRDNPLLLKKKIRNAKIFDTILKVSV</sequence>
<accession>A0A143DET9</accession>
<reference evidence="1 2" key="1">
    <citation type="submission" date="2016-02" db="EMBL/GenBank/DDBJ databases">
        <title>Complete Genome of H5569, the type strain of the newly described species Haematospirillium jordaniae.</title>
        <authorList>
            <person name="Nicholson A.C."/>
            <person name="Humrighouse B.W."/>
            <person name="Loparov V."/>
            <person name="McQuiston J.R."/>
        </authorList>
    </citation>
    <scope>NUCLEOTIDE SEQUENCE [LARGE SCALE GENOMIC DNA]</scope>
    <source>
        <strain evidence="1 2">H5569</strain>
    </source>
</reference>
<dbReference type="Proteomes" id="UP000076066">
    <property type="component" value="Chromosome"/>
</dbReference>
<dbReference type="AlphaFoldDB" id="A0A143DET9"/>
<gene>
    <name evidence="1" type="ORF">AY555_04975</name>
</gene>
<dbReference type="EMBL" id="CP014525">
    <property type="protein sequence ID" value="AMW34638.1"/>
    <property type="molecule type" value="Genomic_DNA"/>
</dbReference>